<dbReference type="Proteomes" id="UP000018201">
    <property type="component" value="Unassembled WGS sequence"/>
</dbReference>
<evidence type="ECO:0000313" key="1">
    <source>
        <dbReference type="EMBL" id="CDI75938.1"/>
    </source>
</evidence>
<accession>U6G9C8</accession>
<gene>
    <name evidence="1" type="ORF">EPH_0044770</name>
</gene>
<protein>
    <submittedName>
        <fullName evidence="1">Uncharacterized protein</fullName>
    </submittedName>
</protein>
<dbReference type="EMBL" id="HG691228">
    <property type="protein sequence ID" value="CDI75938.1"/>
    <property type="molecule type" value="Genomic_DNA"/>
</dbReference>
<dbReference type="AlphaFoldDB" id="U6G9C8"/>
<dbReference type="OrthoDB" id="348036at2759"/>
<keyword evidence="2" id="KW-1185">Reference proteome</keyword>
<organism evidence="1 2">
    <name type="scientific">Eimeria praecox</name>
    <dbReference type="NCBI Taxonomy" id="51316"/>
    <lineage>
        <taxon>Eukaryota</taxon>
        <taxon>Sar</taxon>
        <taxon>Alveolata</taxon>
        <taxon>Apicomplexa</taxon>
        <taxon>Conoidasida</taxon>
        <taxon>Coccidia</taxon>
        <taxon>Eucoccidiorida</taxon>
        <taxon>Eimeriorina</taxon>
        <taxon>Eimeriidae</taxon>
        <taxon>Eimeria</taxon>
    </lineage>
</organism>
<evidence type="ECO:0000313" key="2">
    <source>
        <dbReference type="Proteomes" id="UP000018201"/>
    </source>
</evidence>
<reference evidence="1" key="1">
    <citation type="submission" date="2013-10" db="EMBL/GenBank/DDBJ databases">
        <title>Genomic analysis of the causative agents of coccidiosis in chickens.</title>
        <authorList>
            <person name="Reid A.J."/>
            <person name="Blake D."/>
            <person name="Billington K."/>
            <person name="Browne H."/>
            <person name="Dunn M."/>
            <person name="Hung S."/>
            <person name="Kawahara F."/>
            <person name="Miranda-Saavedra D."/>
            <person name="Mourier T."/>
            <person name="Nagra H."/>
            <person name="Otto T.D."/>
            <person name="Rawlings N."/>
            <person name="Sanchez A."/>
            <person name="Sanders M."/>
            <person name="Subramaniam C."/>
            <person name="Tay Y."/>
            <person name="Dear P."/>
            <person name="Doerig C."/>
            <person name="Gruber A."/>
            <person name="Parkinson J."/>
            <person name="Shirley M."/>
            <person name="Wan K.L."/>
            <person name="Berriman M."/>
            <person name="Tomley F."/>
            <person name="Pain A."/>
        </authorList>
    </citation>
    <scope>NUCLEOTIDE SEQUENCE [LARGE SCALE GENOMIC DNA]</scope>
    <source>
        <strain evidence="1">Houghton</strain>
    </source>
</reference>
<proteinExistence type="predicted"/>
<name>U6G9C8_9EIME</name>
<dbReference type="VEuPathDB" id="ToxoDB:EPH_0044770"/>
<reference evidence="1" key="2">
    <citation type="submission" date="2013-10" db="EMBL/GenBank/DDBJ databases">
        <authorList>
            <person name="Aslett M."/>
        </authorList>
    </citation>
    <scope>NUCLEOTIDE SEQUENCE [LARGE SCALE GENOMIC DNA]</scope>
    <source>
        <strain evidence="1">Houghton</strain>
    </source>
</reference>
<sequence length="101" mass="11204">MWAVKQDMTGYTKLSSEMLQKKADDMQEWVRALASIKAGMEALLSSRLDNIFVYDATFGGLVPCGCMRPEEGGACIQLPRVGLSEVEFSEARDKKDPTLQL</sequence>